<evidence type="ECO:0008006" key="3">
    <source>
        <dbReference type="Google" id="ProtNLM"/>
    </source>
</evidence>
<evidence type="ECO:0000313" key="2">
    <source>
        <dbReference type="Proteomes" id="UP000223913"/>
    </source>
</evidence>
<proteinExistence type="predicted"/>
<name>A0A2D0NFW4_FLAN2</name>
<keyword evidence="2" id="KW-1185">Reference proteome</keyword>
<dbReference type="AlphaFoldDB" id="A0A2D0NFW4"/>
<sequence>METRERTRFRELVDSPFFNKNTKLRKLCHHVLQFAPDFQHPDLEKAVVHRQVFGKQPFRELAFNNLVSDLLQLAYQYLSVSQFQAQPEQHLEYLCLDLLDRDLPKQVNRQIRRWKLWRSKRDDRSYDYFHQAYQLYEKMDQLSLTGGQRRKGEDLQRENDALDRYYFINKLRIACDMTSRNAVVNAGYTCHFLEEIRSYKARQPELEEIPLIQVYSQALRMLESPRETEHYFQLKELLATYRPIIPQRELRILYNYALNVCVRQINIGKSAFYQEIWELYKLLLAEGILLKNGQLSQWSYSNIITSAMRLRAYDWTEEFIHTYRDYLPEEVRENAYSYNLASLYFEQGDYTRALHLLFEVEFTDAFYHLSAKIIQLKVYFHLRETEAFFSLIEATRHYIARNRQLSEYQKKSNANFLKLASRLFQHLIRTEWRPIKGKERERFVQSIEQTQPLANKSWLLERIG</sequence>
<dbReference type="Proteomes" id="UP000223913">
    <property type="component" value="Unassembled WGS sequence"/>
</dbReference>
<protein>
    <recommendedName>
        <fullName evidence="3">Tetratricopeptide repeat protein</fullName>
    </recommendedName>
</protein>
<gene>
    <name evidence="1" type="ORF">CRP01_07455</name>
</gene>
<accession>A0A2D0NFW4</accession>
<organism evidence="1 2">
    <name type="scientific">Flavilitoribacter nigricans (strain ATCC 23147 / DSM 23189 / NBRC 102662 / NCIMB 1420 / SS-2)</name>
    <name type="common">Lewinella nigricans</name>
    <dbReference type="NCBI Taxonomy" id="1122177"/>
    <lineage>
        <taxon>Bacteria</taxon>
        <taxon>Pseudomonadati</taxon>
        <taxon>Bacteroidota</taxon>
        <taxon>Saprospiria</taxon>
        <taxon>Saprospirales</taxon>
        <taxon>Lewinellaceae</taxon>
        <taxon>Flavilitoribacter</taxon>
    </lineage>
</organism>
<evidence type="ECO:0000313" key="1">
    <source>
        <dbReference type="EMBL" id="PHN07059.1"/>
    </source>
</evidence>
<dbReference type="EMBL" id="PDUD01000011">
    <property type="protein sequence ID" value="PHN07059.1"/>
    <property type="molecule type" value="Genomic_DNA"/>
</dbReference>
<reference evidence="1 2" key="1">
    <citation type="submission" date="2017-10" db="EMBL/GenBank/DDBJ databases">
        <title>The draft genome sequence of Lewinella nigricans NBRC 102662.</title>
        <authorList>
            <person name="Wang K."/>
        </authorList>
    </citation>
    <scope>NUCLEOTIDE SEQUENCE [LARGE SCALE GENOMIC DNA]</scope>
    <source>
        <strain evidence="1 2">NBRC 102662</strain>
    </source>
</reference>
<comment type="caution">
    <text evidence="1">The sequence shown here is derived from an EMBL/GenBank/DDBJ whole genome shotgun (WGS) entry which is preliminary data.</text>
</comment>